<dbReference type="PANTHER" id="PTHR34183:SF1">
    <property type="entry name" value="ENDOLYTIC PEPTIDOGLYCAN TRANSGLYCOSYLASE RLPA"/>
    <property type="match status" value="1"/>
</dbReference>
<dbReference type="GO" id="GO:0008932">
    <property type="term" value="F:lytic endotransglycosylase activity"/>
    <property type="evidence" value="ECO:0007669"/>
    <property type="project" value="UniProtKB-UniRule"/>
</dbReference>
<dbReference type="InterPro" id="IPR034718">
    <property type="entry name" value="RlpA"/>
</dbReference>
<reference evidence="8 9" key="1">
    <citation type="journal article" date="2010" name="DNA Res.">
        <title>Bacterial lifestyle in a deep-sea hydrothermal vent chimney revealed by the genome sequence of the thermophilic bacterium Deferribacter desulfuricans SSM1.</title>
        <authorList>
            <person name="Takaki Y."/>
            <person name="Shimamura S."/>
            <person name="Nakagawa S."/>
            <person name="Fukuhara Y."/>
            <person name="Horikawa H."/>
            <person name="Ankai A."/>
            <person name="Harada T."/>
            <person name="Hosoyama A."/>
            <person name="Oguchi A."/>
            <person name="Fukui S."/>
            <person name="Fujita N."/>
            <person name="Takami H."/>
            <person name="Takai K."/>
        </authorList>
    </citation>
    <scope>NUCLEOTIDE SEQUENCE [LARGE SCALE GENOMIC DNA]</scope>
    <source>
        <strain evidence="9">DSM 14783 / JCM 11476 / NBRC 101012 / SSM1</strain>
    </source>
</reference>
<keyword evidence="4 8" id="KW-0449">Lipoprotein</keyword>
<keyword evidence="4" id="KW-0564">Palmitate</keyword>
<keyword evidence="1 6" id="KW-0732">Signal</keyword>
<dbReference type="AlphaFoldDB" id="D3P9Z0"/>
<evidence type="ECO:0000256" key="3">
    <source>
        <dbReference type="ARBA" id="ARBA00023316"/>
    </source>
</evidence>
<dbReference type="OrthoDB" id="9779128at2"/>
<evidence type="ECO:0000256" key="1">
    <source>
        <dbReference type="ARBA" id="ARBA00022729"/>
    </source>
</evidence>
<evidence type="ECO:0000259" key="7">
    <source>
        <dbReference type="PROSITE" id="PS51724"/>
    </source>
</evidence>
<feature type="signal peptide" evidence="6">
    <location>
        <begin position="1"/>
        <end position="23"/>
    </location>
</feature>
<dbReference type="CDD" id="cd22268">
    <property type="entry name" value="DPBB_RlpA-like"/>
    <property type="match status" value="1"/>
</dbReference>
<evidence type="ECO:0000313" key="9">
    <source>
        <dbReference type="Proteomes" id="UP000001520"/>
    </source>
</evidence>
<dbReference type="PANTHER" id="PTHR34183">
    <property type="entry name" value="ENDOLYTIC PEPTIDOGLYCAN TRANSGLYCOSYLASE RLPA"/>
    <property type="match status" value="1"/>
</dbReference>
<name>D3P9Z0_DEFDS</name>
<sequence length="240" mass="27436">MLKKYYNLFLITLVLLTVSCATKYHPPKYKAKGVRYGKPYVIRGKLYYPYTKISHFQQVGIASWYGKEEHGKLTASGERFNMYDLTAAHKLLPLGSYVHVKNLENGKEVDVRINDRGPFISGRIIDLSYAAAKKIGIVEKGTAKVKITLLSESPDFYQVKGERYNLDKGNFAIQIGSFKVYNNAYKLSKQFRNSRIEKAYIHGNTFYRVQITGFNSLEKAQKGLNDIKYRFPGAFIVSLD</sequence>
<dbReference type="HAMAP" id="MF_02071">
    <property type="entry name" value="RlpA"/>
    <property type="match status" value="1"/>
</dbReference>
<dbReference type="InterPro" id="IPR036680">
    <property type="entry name" value="SPOR-like_sf"/>
</dbReference>
<dbReference type="STRING" id="639282.DEFDS_2081"/>
<dbReference type="eggNOG" id="COG0797">
    <property type="taxonomic scope" value="Bacteria"/>
</dbReference>
<dbReference type="PROSITE" id="PS51257">
    <property type="entry name" value="PROKAR_LIPOPROTEIN"/>
    <property type="match status" value="1"/>
</dbReference>
<dbReference type="Proteomes" id="UP000001520">
    <property type="component" value="Chromosome"/>
</dbReference>
<keyword evidence="4" id="KW-0472">Membrane</keyword>
<accession>D3P9Z0</accession>
<comment type="similarity">
    <text evidence="4 5">Belongs to the RlpA family.</text>
</comment>
<dbReference type="NCBIfam" id="TIGR00413">
    <property type="entry name" value="rlpA"/>
    <property type="match status" value="1"/>
</dbReference>
<gene>
    <name evidence="4" type="primary">rlpA</name>
    <name evidence="8" type="ordered locus">DEFDS_2081</name>
</gene>
<dbReference type="InterPro" id="IPR009009">
    <property type="entry name" value="RlpA-like_DPBB"/>
</dbReference>
<dbReference type="RefSeq" id="WP_013008775.1">
    <property type="nucleotide sequence ID" value="NC_013939.1"/>
</dbReference>
<protein>
    <recommendedName>
        <fullName evidence="4">Probable endolytic peptidoglycan transglycosylase RlpA</fullName>
        <ecNumber evidence="4">4.2.2.-</ecNumber>
    </recommendedName>
</protein>
<comment type="subcellular location">
    <subcellularLocation>
        <location evidence="4">Cell membrane</location>
        <topology evidence="4">Lipid-anchor</topology>
    </subcellularLocation>
</comment>
<feature type="chain" id="PRO_5009991168" description="Probable endolytic peptidoglycan transglycosylase RlpA" evidence="6">
    <location>
        <begin position="24"/>
        <end position="240"/>
    </location>
</feature>
<dbReference type="EMBL" id="AP011529">
    <property type="protein sequence ID" value="BAI81530.1"/>
    <property type="molecule type" value="Genomic_DNA"/>
</dbReference>
<dbReference type="InterPro" id="IPR007730">
    <property type="entry name" value="SPOR-like_dom"/>
</dbReference>
<dbReference type="EC" id="4.2.2.-" evidence="4"/>
<organism evidence="8 9">
    <name type="scientific">Deferribacter desulfuricans (strain DSM 14783 / JCM 11476 / NBRC 101012 / SSM1)</name>
    <dbReference type="NCBI Taxonomy" id="639282"/>
    <lineage>
        <taxon>Bacteria</taxon>
        <taxon>Pseudomonadati</taxon>
        <taxon>Deferribacterota</taxon>
        <taxon>Deferribacteres</taxon>
        <taxon>Deferribacterales</taxon>
        <taxon>Deferribacteraceae</taxon>
        <taxon>Deferribacter</taxon>
    </lineage>
</organism>
<dbReference type="SUPFAM" id="SSF110997">
    <property type="entry name" value="Sporulation related repeat"/>
    <property type="match status" value="1"/>
</dbReference>
<keyword evidence="2 4" id="KW-0456">Lyase</keyword>
<dbReference type="PROSITE" id="PS51724">
    <property type="entry name" value="SPOR"/>
    <property type="match status" value="1"/>
</dbReference>
<dbReference type="GO" id="GO:0000270">
    <property type="term" value="P:peptidoglycan metabolic process"/>
    <property type="evidence" value="ECO:0007669"/>
    <property type="project" value="UniProtKB-UniRule"/>
</dbReference>
<evidence type="ECO:0000256" key="5">
    <source>
        <dbReference type="RuleBase" id="RU003495"/>
    </source>
</evidence>
<dbReference type="KEGG" id="ddf:DEFDS_2081"/>
<proteinExistence type="inferred from homology"/>
<dbReference type="SUPFAM" id="SSF50685">
    <property type="entry name" value="Barwin-like endoglucanases"/>
    <property type="match status" value="1"/>
</dbReference>
<dbReference type="Pfam" id="PF05036">
    <property type="entry name" value="SPOR"/>
    <property type="match status" value="1"/>
</dbReference>
<keyword evidence="3 4" id="KW-0961">Cell wall biogenesis/degradation</keyword>
<feature type="domain" description="SPOR" evidence="7">
    <location>
        <begin position="165"/>
        <end position="240"/>
    </location>
</feature>
<keyword evidence="4" id="KW-1003">Cell membrane</keyword>
<keyword evidence="9" id="KW-1185">Reference proteome</keyword>
<evidence type="ECO:0000256" key="2">
    <source>
        <dbReference type="ARBA" id="ARBA00023239"/>
    </source>
</evidence>
<dbReference type="GO" id="GO:0071555">
    <property type="term" value="P:cell wall organization"/>
    <property type="evidence" value="ECO:0007669"/>
    <property type="project" value="UniProtKB-KW"/>
</dbReference>
<dbReference type="InterPro" id="IPR012997">
    <property type="entry name" value="RplA"/>
</dbReference>
<evidence type="ECO:0000256" key="6">
    <source>
        <dbReference type="SAM" id="SignalP"/>
    </source>
</evidence>
<dbReference type="Gene3D" id="3.30.70.1070">
    <property type="entry name" value="Sporulation related repeat"/>
    <property type="match status" value="1"/>
</dbReference>
<dbReference type="Pfam" id="PF03330">
    <property type="entry name" value="DPBB_1"/>
    <property type="match status" value="1"/>
</dbReference>
<dbReference type="Gene3D" id="2.40.40.10">
    <property type="entry name" value="RlpA-like domain"/>
    <property type="match status" value="1"/>
</dbReference>
<dbReference type="GO" id="GO:0005886">
    <property type="term" value="C:plasma membrane"/>
    <property type="evidence" value="ECO:0007669"/>
    <property type="project" value="UniProtKB-SubCell"/>
</dbReference>
<evidence type="ECO:0000313" key="8">
    <source>
        <dbReference type="EMBL" id="BAI81530.1"/>
    </source>
</evidence>
<comment type="function">
    <text evidence="4">Lytic transglycosylase with a strong preference for naked glycan strands that lack stem peptides.</text>
</comment>
<dbReference type="HOGENOM" id="CLU_042923_3_4_0"/>
<dbReference type="GO" id="GO:0042834">
    <property type="term" value="F:peptidoglycan binding"/>
    <property type="evidence" value="ECO:0007669"/>
    <property type="project" value="InterPro"/>
</dbReference>
<dbReference type="InterPro" id="IPR036908">
    <property type="entry name" value="RlpA-like_sf"/>
</dbReference>
<evidence type="ECO:0000256" key="4">
    <source>
        <dbReference type="HAMAP-Rule" id="MF_02071"/>
    </source>
</evidence>